<keyword evidence="2" id="KW-1185">Reference proteome</keyword>
<evidence type="ECO:0000313" key="2">
    <source>
        <dbReference type="Proteomes" id="UP000728032"/>
    </source>
</evidence>
<sequence>MIAISAAPVMGGHHGGRSYINIIKSVIAFISTVPIIYCQTADRNPTFLRVGPESPPKPVLYLASDSHSVPPLGTSDFVRHFARQTSGENAKNFGRLTETDGNIGATVVRRLPLIDGPDVEDPHHSHRNFVTANENMYYAVRTPPAHEIQAPVVGHYHSSYEGRNKGKLYLG</sequence>
<evidence type="ECO:0000313" key="1">
    <source>
        <dbReference type="EMBL" id="CAD7655922.1"/>
    </source>
</evidence>
<dbReference type="EMBL" id="OC925092">
    <property type="protein sequence ID" value="CAD7655922.1"/>
    <property type="molecule type" value="Genomic_DNA"/>
</dbReference>
<dbReference type="EMBL" id="CAJPVJ010010267">
    <property type="protein sequence ID" value="CAG2173109.1"/>
    <property type="molecule type" value="Genomic_DNA"/>
</dbReference>
<protein>
    <submittedName>
        <fullName evidence="1">Uncharacterized protein</fullName>
    </submittedName>
</protein>
<gene>
    <name evidence="1" type="ORF">ONB1V03_LOCUS12562</name>
</gene>
<proteinExistence type="predicted"/>
<name>A0A7R9M9N8_9ACAR</name>
<dbReference type="Proteomes" id="UP000728032">
    <property type="component" value="Unassembled WGS sequence"/>
</dbReference>
<reference evidence="1" key="1">
    <citation type="submission" date="2020-11" db="EMBL/GenBank/DDBJ databases">
        <authorList>
            <person name="Tran Van P."/>
        </authorList>
    </citation>
    <scope>NUCLEOTIDE SEQUENCE</scope>
</reference>
<dbReference type="OrthoDB" id="6508187at2759"/>
<accession>A0A7R9M9N8</accession>
<organism evidence="1">
    <name type="scientific">Oppiella nova</name>
    <dbReference type="NCBI Taxonomy" id="334625"/>
    <lineage>
        <taxon>Eukaryota</taxon>
        <taxon>Metazoa</taxon>
        <taxon>Ecdysozoa</taxon>
        <taxon>Arthropoda</taxon>
        <taxon>Chelicerata</taxon>
        <taxon>Arachnida</taxon>
        <taxon>Acari</taxon>
        <taxon>Acariformes</taxon>
        <taxon>Sarcoptiformes</taxon>
        <taxon>Oribatida</taxon>
        <taxon>Brachypylina</taxon>
        <taxon>Oppioidea</taxon>
        <taxon>Oppiidae</taxon>
        <taxon>Oppiella</taxon>
    </lineage>
</organism>
<feature type="non-terminal residue" evidence="1">
    <location>
        <position position="1"/>
    </location>
</feature>
<dbReference type="AlphaFoldDB" id="A0A7R9M9N8"/>